<dbReference type="OrthoDB" id="1263307at2759"/>
<dbReference type="InterPro" id="IPR029058">
    <property type="entry name" value="AB_hydrolase_fold"/>
</dbReference>
<dbReference type="GeneID" id="38113670"/>
<dbReference type="InterPro" id="IPR052897">
    <property type="entry name" value="Sec-Metab_Biosynth_Hydrolase"/>
</dbReference>
<dbReference type="InterPro" id="IPR000073">
    <property type="entry name" value="AB_hydrolase_1"/>
</dbReference>
<comment type="caution">
    <text evidence="3">The sequence shown here is derived from an EMBL/GenBank/DDBJ whole genome shotgun (WGS) entry which is preliminary data.</text>
</comment>
<dbReference type="EMBL" id="PVWQ01000003">
    <property type="protein sequence ID" value="RDW86658.1"/>
    <property type="molecule type" value="Genomic_DNA"/>
</dbReference>
<keyword evidence="4" id="KW-1185">Reference proteome</keyword>
<dbReference type="STRING" id="1810919.A0A3D8SLH7"/>
<evidence type="ECO:0000259" key="2">
    <source>
        <dbReference type="Pfam" id="PF12697"/>
    </source>
</evidence>
<dbReference type="Pfam" id="PF12697">
    <property type="entry name" value="Abhydrolase_6"/>
    <property type="match status" value="1"/>
</dbReference>
<organism evidence="3 4">
    <name type="scientific">Aspergillus mulundensis</name>
    <dbReference type="NCBI Taxonomy" id="1810919"/>
    <lineage>
        <taxon>Eukaryota</taxon>
        <taxon>Fungi</taxon>
        <taxon>Dikarya</taxon>
        <taxon>Ascomycota</taxon>
        <taxon>Pezizomycotina</taxon>
        <taxon>Eurotiomycetes</taxon>
        <taxon>Eurotiomycetidae</taxon>
        <taxon>Eurotiales</taxon>
        <taxon>Aspergillaceae</taxon>
        <taxon>Aspergillus</taxon>
        <taxon>Aspergillus subgen. Nidulantes</taxon>
    </lineage>
</organism>
<reference evidence="3 4" key="1">
    <citation type="journal article" date="2018" name="IMA Fungus">
        <title>IMA Genome-F 9: Draft genome sequence of Annulohypoxylon stygium, Aspergillus mulundensis, Berkeleyomyces basicola (syn. Thielaviopsis basicola), Ceratocystis smalleyi, two Cercospora beticola strains, Coleophoma cylindrospora, Fusarium fracticaudum, Phialophora cf. hyalina, and Morchella septimelata.</title>
        <authorList>
            <person name="Wingfield B.D."/>
            <person name="Bills G.F."/>
            <person name="Dong Y."/>
            <person name="Huang W."/>
            <person name="Nel W.J."/>
            <person name="Swalarsk-Parry B.S."/>
            <person name="Vaghefi N."/>
            <person name="Wilken P.M."/>
            <person name="An Z."/>
            <person name="de Beer Z.W."/>
            <person name="De Vos L."/>
            <person name="Chen L."/>
            <person name="Duong T.A."/>
            <person name="Gao Y."/>
            <person name="Hammerbacher A."/>
            <person name="Kikkert J.R."/>
            <person name="Li Y."/>
            <person name="Li H."/>
            <person name="Li K."/>
            <person name="Li Q."/>
            <person name="Liu X."/>
            <person name="Ma X."/>
            <person name="Naidoo K."/>
            <person name="Pethybridge S.J."/>
            <person name="Sun J."/>
            <person name="Steenkamp E.T."/>
            <person name="van der Nest M.A."/>
            <person name="van Wyk S."/>
            <person name="Wingfield M.J."/>
            <person name="Xiong C."/>
            <person name="Yue Q."/>
            <person name="Zhang X."/>
        </authorList>
    </citation>
    <scope>NUCLEOTIDE SEQUENCE [LARGE SCALE GENOMIC DNA]</scope>
    <source>
        <strain evidence="3 4">DSM 5745</strain>
    </source>
</reference>
<accession>A0A3D8SLH7</accession>
<evidence type="ECO:0000313" key="4">
    <source>
        <dbReference type="Proteomes" id="UP000256690"/>
    </source>
</evidence>
<protein>
    <recommendedName>
        <fullName evidence="2">AB hydrolase-1 domain-containing protein</fullName>
    </recommendedName>
</protein>
<name>A0A3D8SLH7_9EURO</name>
<dbReference type="PANTHER" id="PTHR37017">
    <property type="entry name" value="AB HYDROLASE-1 DOMAIN-CONTAINING PROTEIN-RELATED"/>
    <property type="match status" value="1"/>
</dbReference>
<dbReference type="RefSeq" id="XP_026606182.1">
    <property type="nucleotide sequence ID" value="XM_026745316.1"/>
</dbReference>
<dbReference type="Gene3D" id="3.40.50.1820">
    <property type="entry name" value="alpha/beta hydrolase"/>
    <property type="match status" value="1"/>
</dbReference>
<dbReference type="PANTHER" id="PTHR37017:SF11">
    <property type="entry name" value="ESTERASE_LIPASE_THIOESTERASE DOMAIN-CONTAINING PROTEIN"/>
    <property type="match status" value="1"/>
</dbReference>
<evidence type="ECO:0000256" key="1">
    <source>
        <dbReference type="SAM" id="MobiDB-lite"/>
    </source>
</evidence>
<feature type="region of interest" description="Disordered" evidence="1">
    <location>
        <begin position="244"/>
        <end position="270"/>
    </location>
</feature>
<dbReference type="Proteomes" id="UP000256690">
    <property type="component" value="Unassembled WGS sequence"/>
</dbReference>
<dbReference type="SUPFAM" id="SSF53474">
    <property type="entry name" value="alpha/beta-Hydrolases"/>
    <property type="match status" value="1"/>
</dbReference>
<sequence>MATNPTILFSIGAWLTPLTFDAVRARLSEKGIPSETPAHPSIGAEPPNKTLTDDVASLKSVLQKLVEVEGKDVVIVGHSYGGVVASCAVEGLAKADREAAGQEGGVVRIAYMAAFALDKGQSLLDMLGSQYLPWMEVNGDNVLCNAGPSAAFHDLTLEEQQKWSSELEHTSRAVFSGASTYEPWHWIPSTYILCEEDQALPLQFQKMMAAKLGTDLTYRLKSSHSPFLSMPDKLADALEDLVGKSQSTGYDSESGATGRAPSEGSSTQDE</sequence>
<proteinExistence type="predicted"/>
<feature type="compositionally biased region" description="Polar residues" evidence="1">
    <location>
        <begin position="244"/>
        <end position="255"/>
    </location>
</feature>
<evidence type="ECO:0000313" key="3">
    <source>
        <dbReference type="EMBL" id="RDW86658.1"/>
    </source>
</evidence>
<gene>
    <name evidence="3" type="ORF">DSM5745_03300</name>
</gene>
<feature type="domain" description="AB hydrolase-1" evidence="2">
    <location>
        <begin position="12"/>
        <end position="237"/>
    </location>
</feature>
<dbReference type="AlphaFoldDB" id="A0A3D8SLH7"/>